<dbReference type="EMBL" id="KV441411">
    <property type="protein sequence ID" value="OAF55107.1"/>
    <property type="molecule type" value="Genomic_DNA"/>
</dbReference>
<reference evidence="3" key="1">
    <citation type="submission" date="2016-03" db="EMBL/GenBank/DDBJ databases">
        <title>Updated assembly of Pseudogymnoascus destructans, the fungus causing white-nose syndrome of bats.</title>
        <authorList>
            <person name="Palmer J.M."/>
            <person name="Drees K.P."/>
            <person name="Foster J.T."/>
            <person name="Lindner D.L."/>
        </authorList>
    </citation>
    <scope>NUCLEOTIDE SEQUENCE [LARGE SCALE GENOMIC DNA]</scope>
    <source>
        <strain evidence="3">20631-21</strain>
    </source>
</reference>
<dbReference type="AlphaFoldDB" id="A0A176ZZ42"/>
<dbReference type="eggNOG" id="ENOG502QSIT">
    <property type="taxonomic scope" value="Eukaryota"/>
</dbReference>
<proteinExistence type="predicted"/>
<evidence type="ECO:0000256" key="1">
    <source>
        <dbReference type="SAM" id="SignalP"/>
    </source>
</evidence>
<dbReference type="PANTHER" id="PTHR10628">
    <property type="entry name" value="SIALIDASE"/>
    <property type="match status" value="1"/>
</dbReference>
<protein>
    <recommendedName>
        <fullName evidence="2">Sialidase domain-containing protein</fullName>
    </recommendedName>
</protein>
<dbReference type="Pfam" id="PF13088">
    <property type="entry name" value="BNR_2"/>
    <property type="match status" value="1"/>
</dbReference>
<dbReference type="InterPro" id="IPR026856">
    <property type="entry name" value="Sialidase_fam"/>
</dbReference>
<feature type="signal peptide" evidence="1">
    <location>
        <begin position="1"/>
        <end position="30"/>
    </location>
</feature>
<dbReference type="RefSeq" id="XP_024320409.1">
    <property type="nucleotide sequence ID" value="XM_024472057.1"/>
</dbReference>
<dbReference type="InterPro" id="IPR011040">
    <property type="entry name" value="Sialidase"/>
</dbReference>
<dbReference type="InterPro" id="IPR036278">
    <property type="entry name" value="Sialidase_sf"/>
</dbReference>
<feature type="domain" description="Sialidase" evidence="2">
    <location>
        <begin position="72"/>
        <end position="399"/>
    </location>
</feature>
<dbReference type="GO" id="GO:0016020">
    <property type="term" value="C:membrane"/>
    <property type="evidence" value="ECO:0007669"/>
    <property type="project" value="TreeGrafter"/>
</dbReference>
<name>A0A176ZZ42_9PEZI</name>
<dbReference type="GO" id="GO:0006689">
    <property type="term" value="P:ganglioside catabolic process"/>
    <property type="evidence" value="ECO:0007669"/>
    <property type="project" value="TreeGrafter"/>
</dbReference>
<dbReference type="GeneID" id="36291548"/>
<keyword evidence="1" id="KW-0732">Signal</keyword>
<dbReference type="PANTHER" id="PTHR10628:SF30">
    <property type="entry name" value="EXO-ALPHA-SIALIDASE"/>
    <property type="match status" value="1"/>
</dbReference>
<accession>A0A176ZZ42</accession>
<feature type="chain" id="PRO_5008056300" description="Sialidase domain-containing protein" evidence="1">
    <location>
        <begin position="31"/>
        <end position="428"/>
    </location>
</feature>
<dbReference type="SUPFAM" id="SSF50939">
    <property type="entry name" value="Sialidases"/>
    <property type="match status" value="1"/>
</dbReference>
<evidence type="ECO:0000313" key="3">
    <source>
        <dbReference type="EMBL" id="OAF55107.1"/>
    </source>
</evidence>
<gene>
    <name evidence="3" type="ORF">VC83_08508</name>
</gene>
<dbReference type="GO" id="GO:0009313">
    <property type="term" value="P:oligosaccharide catabolic process"/>
    <property type="evidence" value="ECO:0007669"/>
    <property type="project" value="TreeGrafter"/>
</dbReference>
<evidence type="ECO:0000259" key="2">
    <source>
        <dbReference type="Pfam" id="PF13088"/>
    </source>
</evidence>
<dbReference type="Gene3D" id="2.120.10.10">
    <property type="match status" value="1"/>
</dbReference>
<dbReference type="Proteomes" id="UP000077154">
    <property type="component" value="Unassembled WGS sequence"/>
</dbReference>
<dbReference type="GO" id="GO:0005737">
    <property type="term" value="C:cytoplasm"/>
    <property type="evidence" value="ECO:0007669"/>
    <property type="project" value="TreeGrafter"/>
</dbReference>
<organism evidence="3">
    <name type="scientific">Pseudogymnoascus destructans</name>
    <dbReference type="NCBI Taxonomy" id="655981"/>
    <lineage>
        <taxon>Eukaryota</taxon>
        <taxon>Fungi</taxon>
        <taxon>Dikarya</taxon>
        <taxon>Ascomycota</taxon>
        <taxon>Pezizomycotina</taxon>
        <taxon>Leotiomycetes</taxon>
        <taxon>Thelebolales</taxon>
        <taxon>Thelebolaceae</taxon>
        <taxon>Pseudogymnoascus</taxon>
    </lineage>
</organism>
<dbReference type="CDD" id="cd15482">
    <property type="entry name" value="Sialidase_non-viral"/>
    <property type="match status" value="1"/>
</dbReference>
<dbReference type="OrthoDB" id="2739686at2759"/>
<sequence length="428" mass="44754">MLYASQSMLRYAISVISLCALSSVLTPVQAAPAPSTVHSRELFSQQVLATNGVGPAPYYRIVALANLGNGVILAAYDGRPDGSDSPAPNSIIQRRSTDGGDTWGAPTYIAQGQPGSTGVQKYGFSDPSYVVDQDTGKIFNFHVFSKNVGFGSSVIGNDDANLNVISSEVSVSTDGGVSWSTDPQNQPSLPPAASSLITKVVKPLGHTVNGVANVGGVIDKFAASGEGIQLRYGAHAGRLIQQFVGRVIQPSGNIIYQAYSVYSDDGGSTWHMGSPVGVGMDENKVVELSNGNVMLNSRPSDGSGYRKVAISTDGGITYSTPKSETQLPDPANNGAIIRMYPDAAEGSANAKILLFTNANSQTSRVQGKARYSCNDGTTWSAGRVFQAGAMSYSTITALGGDTFGIFYEGQGNTLIFAKVDKAWLGVSC</sequence>
<dbReference type="VEuPathDB" id="FungiDB:GMDG_07022"/>
<dbReference type="GO" id="GO:0004308">
    <property type="term" value="F:exo-alpha-sialidase activity"/>
    <property type="evidence" value="ECO:0007669"/>
    <property type="project" value="InterPro"/>
</dbReference>